<evidence type="ECO:0000313" key="10">
    <source>
        <dbReference type="Proteomes" id="UP001347796"/>
    </source>
</evidence>
<feature type="region of interest" description="Disordered" evidence="7">
    <location>
        <begin position="312"/>
        <end position="342"/>
    </location>
</feature>
<feature type="compositionally biased region" description="Acidic residues" evidence="7">
    <location>
        <begin position="57"/>
        <end position="68"/>
    </location>
</feature>
<dbReference type="InterPro" id="IPR030456">
    <property type="entry name" value="TF_fork_head_CS_2"/>
</dbReference>
<dbReference type="InterPro" id="IPR001766">
    <property type="entry name" value="Fork_head_dom"/>
</dbReference>
<feature type="compositionally biased region" description="Low complexity" evidence="7">
    <location>
        <begin position="312"/>
        <end position="327"/>
    </location>
</feature>
<protein>
    <recommendedName>
        <fullName evidence="8">Fork-head domain-containing protein</fullName>
    </recommendedName>
</protein>
<reference evidence="9 10" key="1">
    <citation type="submission" date="2024-01" db="EMBL/GenBank/DDBJ databases">
        <title>The genome of the rayed Mediterranean limpet Patella caerulea (Linnaeus, 1758).</title>
        <authorList>
            <person name="Anh-Thu Weber A."/>
            <person name="Halstead-Nussloch G."/>
        </authorList>
    </citation>
    <scope>NUCLEOTIDE SEQUENCE [LARGE SCALE GENOMIC DNA]</scope>
    <source>
        <strain evidence="9">AATW-2023a</strain>
        <tissue evidence="9">Whole specimen</tissue>
    </source>
</reference>
<dbReference type="PANTHER" id="PTHR11829">
    <property type="entry name" value="FORKHEAD BOX PROTEIN"/>
    <property type="match status" value="1"/>
</dbReference>
<dbReference type="FunFam" id="1.10.10.10:FF:000016">
    <property type="entry name" value="Forkhead box protein I1"/>
    <property type="match status" value="1"/>
</dbReference>
<dbReference type="Proteomes" id="UP001347796">
    <property type="component" value="Unassembled WGS sequence"/>
</dbReference>
<dbReference type="PRINTS" id="PR00053">
    <property type="entry name" value="FORKHEAD"/>
</dbReference>
<dbReference type="GO" id="GO:0030154">
    <property type="term" value="P:cell differentiation"/>
    <property type="evidence" value="ECO:0007669"/>
    <property type="project" value="TreeGrafter"/>
</dbReference>
<comment type="subcellular location">
    <subcellularLocation>
        <location evidence="1 6">Nucleus</location>
    </subcellularLocation>
</comment>
<evidence type="ECO:0000259" key="8">
    <source>
        <dbReference type="PROSITE" id="PS50039"/>
    </source>
</evidence>
<name>A0AAN8K9N4_PATCE</name>
<dbReference type="CDD" id="cd20048">
    <property type="entry name" value="FH_FOXD4-like"/>
    <property type="match status" value="1"/>
</dbReference>
<dbReference type="GO" id="GO:0000981">
    <property type="term" value="F:DNA-binding transcription factor activity, RNA polymerase II-specific"/>
    <property type="evidence" value="ECO:0007669"/>
    <property type="project" value="TreeGrafter"/>
</dbReference>
<dbReference type="PANTHER" id="PTHR11829:SF402">
    <property type="entry name" value="FORK HEAD DOMAIN-CONTAINING PROTEIN FD3-RELATED"/>
    <property type="match status" value="1"/>
</dbReference>
<evidence type="ECO:0000256" key="2">
    <source>
        <dbReference type="ARBA" id="ARBA00023015"/>
    </source>
</evidence>
<dbReference type="InterPro" id="IPR050211">
    <property type="entry name" value="FOX_domain-containing"/>
</dbReference>
<evidence type="ECO:0000256" key="4">
    <source>
        <dbReference type="ARBA" id="ARBA00023163"/>
    </source>
</evidence>
<dbReference type="SMART" id="SM00339">
    <property type="entry name" value="FH"/>
    <property type="match status" value="1"/>
</dbReference>
<feature type="region of interest" description="Disordered" evidence="7">
    <location>
        <begin position="20"/>
        <end position="116"/>
    </location>
</feature>
<sequence length="446" mass="48933">MDRCIPNQAGDIPDTQGYLDLRKQQMTSSPPGSNVLPAVYREDLCNSGDTMLPQDSSFDDCSDDEQLDVDSPPPSPIPSPGGGSDGEIMDKDKSLDSSANNDSPVKMNASGDSQDDALKKKQNLVKPPYSYIALITMSILQSPRKRLTLSGICEFIMTRFPYYREKFPAWQNSIRHNLSLNDCFVKIPREPGNPGKGNYWSLDPRSEDMFDNGSFLRRRKRYKRHMMDMHHAAFVSPADSYLHHHGILAAHGPQLSFGPGSGVMPYPYMSPFSHHFPFLHGDYSRAQASHPGLHSIGQATFQGLNSSSYLSSQLQNLEKQQQQQQQLEKQEKAKSSSPPVPKPGFFIDSLIGNTSSSSSTSKPAITNSTSLSSTSPVTSFRPSLASVLPSLGLPSSLGALRPGLVDFPRSGTSAFSSPLGVSGLSPLDIEKYRQYVQACTIPTWPR</sequence>
<feature type="domain" description="Fork-head" evidence="8">
    <location>
        <begin position="126"/>
        <end position="220"/>
    </location>
</feature>
<gene>
    <name evidence="9" type="ORF">SNE40_004532</name>
</gene>
<dbReference type="PROSITE" id="PS00658">
    <property type="entry name" value="FORK_HEAD_2"/>
    <property type="match status" value="1"/>
</dbReference>
<dbReference type="Pfam" id="PF00250">
    <property type="entry name" value="Forkhead"/>
    <property type="match status" value="1"/>
</dbReference>
<evidence type="ECO:0000313" key="9">
    <source>
        <dbReference type="EMBL" id="KAK6188340.1"/>
    </source>
</evidence>
<evidence type="ECO:0000256" key="6">
    <source>
        <dbReference type="PROSITE-ProRule" id="PRU00089"/>
    </source>
</evidence>
<feature type="DNA-binding region" description="Fork-head" evidence="6">
    <location>
        <begin position="126"/>
        <end position="220"/>
    </location>
</feature>
<evidence type="ECO:0000256" key="7">
    <source>
        <dbReference type="SAM" id="MobiDB-lite"/>
    </source>
</evidence>
<proteinExistence type="predicted"/>
<dbReference type="PROSITE" id="PS50039">
    <property type="entry name" value="FORK_HEAD_3"/>
    <property type="match status" value="1"/>
</dbReference>
<evidence type="ECO:0000256" key="1">
    <source>
        <dbReference type="ARBA" id="ARBA00004123"/>
    </source>
</evidence>
<organism evidence="9 10">
    <name type="scientific">Patella caerulea</name>
    <name type="common">Rayed Mediterranean limpet</name>
    <dbReference type="NCBI Taxonomy" id="87958"/>
    <lineage>
        <taxon>Eukaryota</taxon>
        <taxon>Metazoa</taxon>
        <taxon>Spiralia</taxon>
        <taxon>Lophotrochozoa</taxon>
        <taxon>Mollusca</taxon>
        <taxon>Gastropoda</taxon>
        <taxon>Patellogastropoda</taxon>
        <taxon>Patelloidea</taxon>
        <taxon>Patellidae</taxon>
        <taxon>Patella</taxon>
    </lineage>
</organism>
<keyword evidence="2" id="KW-0805">Transcription regulation</keyword>
<evidence type="ECO:0000256" key="5">
    <source>
        <dbReference type="ARBA" id="ARBA00023242"/>
    </source>
</evidence>
<keyword evidence="10" id="KW-1185">Reference proteome</keyword>
<dbReference type="InterPro" id="IPR036390">
    <property type="entry name" value="WH_DNA-bd_sf"/>
</dbReference>
<dbReference type="EMBL" id="JAZGQO010000003">
    <property type="protein sequence ID" value="KAK6188340.1"/>
    <property type="molecule type" value="Genomic_DNA"/>
</dbReference>
<dbReference type="GO" id="GO:0009653">
    <property type="term" value="P:anatomical structure morphogenesis"/>
    <property type="evidence" value="ECO:0007669"/>
    <property type="project" value="TreeGrafter"/>
</dbReference>
<dbReference type="Gene3D" id="1.10.10.10">
    <property type="entry name" value="Winged helix-like DNA-binding domain superfamily/Winged helix DNA-binding domain"/>
    <property type="match status" value="1"/>
</dbReference>
<dbReference type="GO" id="GO:0000978">
    <property type="term" value="F:RNA polymerase II cis-regulatory region sequence-specific DNA binding"/>
    <property type="evidence" value="ECO:0007669"/>
    <property type="project" value="TreeGrafter"/>
</dbReference>
<dbReference type="GO" id="GO:0005634">
    <property type="term" value="C:nucleus"/>
    <property type="evidence" value="ECO:0007669"/>
    <property type="project" value="UniProtKB-SubCell"/>
</dbReference>
<keyword evidence="4" id="KW-0804">Transcription</keyword>
<evidence type="ECO:0000256" key="3">
    <source>
        <dbReference type="ARBA" id="ARBA00023125"/>
    </source>
</evidence>
<dbReference type="SUPFAM" id="SSF46785">
    <property type="entry name" value="Winged helix' DNA-binding domain"/>
    <property type="match status" value="1"/>
</dbReference>
<dbReference type="AlphaFoldDB" id="A0AAN8K9N4"/>
<feature type="compositionally biased region" description="Polar residues" evidence="7">
    <location>
        <begin position="47"/>
        <end position="56"/>
    </location>
</feature>
<comment type="caution">
    <text evidence="9">The sequence shown here is derived from an EMBL/GenBank/DDBJ whole genome shotgun (WGS) entry which is preliminary data.</text>
</comment>
<dbReference type="InterPro" id="IPR036388">
    <property type="entry name" value="WH-like_DNA-bd_sf"/>
</dbReference>
<keyword evidence="5 6" id="KW-0539">Nucleus</keyword>
<accession>A0AAN8K9N4</accession>
<keyword evidence="3 6" id="KW-0238">DNA-binding</keyword>
<feature type="region of interest" description="Disordered" evidence="7">
    <location>
        <begin position="354"/>
        <end position="377"/>
    </location>
</feature>